<evidence type="ECO:0000256" key="9">
    <source>
        <dbReference type="ARBA" id="ARBA00022989"/>
    </source>
</evidence>
<keyword evidence="10" id="KW-0443">Lipid metabolism</keyword>
<protein>
    <recommendedName>
        <fullName evidence="5 15">CDP-diacylglycerol--glycerol-3-phosphate 3-phosphatidyltransferase</fullName>
        <ecNumber evidence="4 15">2.7.8.5</ecNumber>
    </recommendedName>
</protein>
<dbReference type="GO" id="GO:0008444">
    <property type="term" value="F:CDP-diacylglycerol-glycerol-3-phosphate 3-phosphatidyltransferase activity"/>
    <property type="evidence" value="ECO:0007669"/>
    <property type="project" value="UniProtKB-UniRule"/>
</dbReference>
<evidence type="ECO:0000256" key="4">
    <source>
        <dbReference type="ARBA" id="ARBA00013170"/>
    </source>
</evidence>
<evidence type="ECO:0000256" key="3">
    <source>
        <dbReference type="ARBA" id="ARBA00010441"/>
    </source>
</evidence>
<evidence type="ECO:0000256" key="16">
    <source>
        <dbReference type="RuleBase" id="RU003750"/>
    </source>
</evidence>
<evidence type="ECO:0000313" key="18">
    <source>
        <dbReference type="EMBL" id="KJU82340.1"/>
    </source>
</evidence>
<proteinExistence type="inferred from homology"/>
<evidence type="ECO:0000256" key="8">
    <source>
        <dbReference type="ARBA" id="ARBA00022692"/>
    </source>
</evidence>
<name>A0A0F3GK98_9BACT</name>
<comment type="caution">
    <text evidence="18">The sequence shown here is derived from an EMBL/GenBank/DDBJ whole genome shotgun (WGS) entry which is preliminary data.</text>
</comment>
<keyword evidence="12" id="KW-0594">Phospholipid biosynthesis</keyword>
<sequence length="177" mass="19174">MGTLRFNIPTLLTLSRIVLIPVFILVTPDNPLLGAVVFGIASITDFLDGYLARHLGQITEFGIIMDPVADKFLVISALFLLVSMGSLSVWLAIIITVREFLVTTLRVVALSKKIVIKAELGGKLKTTAQITGILCLILGDTLFGINLYGIGLGAIWISVVLAMVSGVQYTVIFWKKI</sequence>
<keyword evidence="6" id="KW-0444">Lipid biosynthesis</keyword>
<comment type="pathway">
    <text evidence="2">Phospholipid metabolism; phosphatidylglycerol biosynthesis; phosphatidylglycerol from CDP-diacylglycerol: step 1/2.</text>
</comment>
<dbReference type="NCBIfam" id="TIGR00560">
    <property type="entry name" value="pgsA"/>
    <property type="match status" value="1"/>
</dbReference>
<dbReference type="InterPro" id="IPR043130">
    <property type="entry name" value="CDP-OH_PTrfase_TM_dom"/>
</dbReference>
<gene>
    <name evidence="18" type="ORF">MBAV_005466</name>
</gene>
<organism evidence="18 19">
    <name type="scientific">Candidatus Magnetobacterium bavaricum</name>
    <dbReference type="NCBI Taxonomy" id="29290"/>
    <lineage>
        <taxon>Bacteria</taxon>
        <taxon>Pseudomonadati</taxon>
        <taxon>Nitrospirota</taxon>
        <taxon>Thermodesulfovibrionia</taxon>
        <taxon>Thermodesulfovibrionales</taxon>
        <taxon>Candidatus Magnetobacteriaceae</taxon>
        <taxon>Candidatus Magnetobacterium</taxon>
    </lineage>
</organism>
<evidence type="ECO:0000256" key="2">
    <source>
        <dbReference type="ARBA" id="ARBA00005042"/>
    </source>
</evidence>
<keyword evidence="7 16" id="KW-0808">Transferase</keyword>
<evidence type="ECO:0000256" key="13">
    <source>
        <dbReference type="ARBA" id="ARBA00023264"/>
    </source>
</evidence>
<dbReference type="GO" id="GO:0046474">
    <property type="term" value="P:glycerophospholipid biosynthetic process"/>
    <property type="evidence" value="ECO:0007669"/>
    <property type="project" value="TreeGrafter"/>
</dbReference>
<feature type="transmembrane region" description="Helical" evidence="17">
    <location>
        <begin position="72"/>
        <end position="94"/>
    </location>
</feature>
<dbReference type="InterPro" id="IPR050324">
    <property type="entry name" value="CDP-alcohol_PTase-I"/>
</dbReference>
<feature type="transmembrane region" description="Helical" evidence="17">
    <location>
        <begin position="128"/>
        <end position="148"/>
    </location>
</feature>
<evidence type="ECO:0000256" key="12">
    <source>
        <dbReference type="ARBA" id="ARBA00023209"/>
    </source>
</evidence>
<keyword evidence="8 17" id="KW-0812">Transmembrane</keyword>
<comment type="catalytic activity">
    <reaction evidence="14">
        <text>a CDP-1,2-diacyl-sn-glycerol + sn-glycerol 3-phosphate = a 1,2-diacyl-sn-glycero-3-phospho-(1'-sn-glycero-3'-phosphate) + CMP + H(+)</text>
        <dbReference type="Rhea" id="RHEA:12593"/>
        <dbReference type="ChEBI" id="CHEBI:15378"/>
        <dbReference type="ChEBI" id="CHEBI:57597"/>
        <dbReference type="ChEBI" id="CHEBI:58332"/>
        <dbReference type="ChEBI" id="CHEBI:60110"/>
        <dbReference type="ChEBI" id="CHEBI:60377"/>
        <dbReference type="EC" id="2.7.8.5"/>
    </reaction>
</comment>
<feature type="transmembrane region" description="Helical" evidence="17">
    <location>
        <begin position="7"/>
        <end position="26"/>
    </location>
</feature>
<evidence type="ECO:0000256" key="11">
    <source>
        <dbReference type="ARBA" id="ARBA00023136"/>
    </source>
</evidence>
<accession>A0A0F3GK98</accession>
<comment type="subcellular location">
    <subcellularLocation>
        <location evidence="1">Membrane</location>
        <topology evidence="1">Multi-pass membrane protein</topology>
    </subcellularLocation>
</comment>
<dbReference type="Gene3D" id="1.20.120.1760">
    <property type="match status" value="1"/>
</dbReference>
<evidence type="ECO:0000313" key="19">
    <source>
        <dbReference type="Proteomes" id="UP000033423"/>
    </source>
</evidence>
<dbReference type="PROSITE" id="PS00379">
    <property type="entry name" value="CDP_ALCOHOL_P_TRANSF"/>
    <property type="match status" value="1"/>
</dbReference>
<evidence type="ECO:0000256" key="6">
    <source>
        <dbReference type="ARBA" id="ARBA00022516"/>
    </source>
</evidence>
<keyword evidence="19" id="KW-1185">Reference proteome</keyword>
<evidence type="ECO:0000256" key="5">
    <source>
        <dbReference type="ARBA" id="ARBA00014944"/>
    </source>
</evidence>
<keyword evidence="9 17" id="KW-1133">Transmembrane helix</keyword>
<dbReference type="InterPro" id="IPR048254">
    <property type="entry name" value="CDP_ALCOHOL_P_TRANSF_CS"/>
</dbReference>
<dbReference type="GO" id="GO:0016020">
    <property type="term" value="C:membrane"/>
    <property type="evidence" value="ECO:0007669"/>
    <property type="project" value="UniProtKB-SubCell"/>
</dbReference>
<feature type="transmembrane region" description="Helical" evidence="17">
    <location>
        <begin position="32"/>
        <end position="51"/>
    </location>
</feature>
<comment type="similarity">
    <text evidence="3 16">Belongs to the CDP-alcohol phosphatidyltransferase class-I family.</text>
</comment>
<reference evidence="18 19" key="1">
    <citation type="submission" date="2015-02" db="EMBL/GenBank/DDBJ databases">
        <title>Single-cell genomics of uncultivated deep-branching MTB reveals a conserved set of magnetosome genes.</title>
        <authorList>
            <person name="Kolinko S."/>
            <person name="Richter M."/>
            <person name="Glockner F.O."/>
            <person name="Brachmann A."/>
            <person name="Schuler D."/>
        </authorList>
    </citation>
    <scope>NUCLEOTIDE SEQUENCE [LARGE SCALE GENOMIC DNA]</scope>
    <source>
        <strain evidence="18">TM-1</strain>
    </source>
</reference>
<dbReference type="InterPro" id="IPR004570">
    <property type="entry name" value="Phosphatidylglycerol_P_synth"/>
</dbReference>
<keyword evidence="13" id="KW-1208">Phospholipid metabolism</keyword>
<dbReference type="PANTHER" id="PTHR14269:SF62">
    <property type="entry name" value="CDP-DIACYLGLYCEROL--GLYCEROL-3-PHOSPHATE 3-PHOSPHATIDYLTRANSFERASE 1, CHLOROPLASTIC"/>
    <property type="match status" value="1"/>
</dbReference>
<dbReference type="PANTHER" id="PTHR14269">
    <property type="entry name" value="CDP-DIACYLGLYCEROL--GLYCEROL-3-PHOSPHATE 3-PHOSPHATIDYLTRANSFERASE-RELATED"/>
    <property type="match status" value="1"/>
</dbReference>
<evidence type="ECO:0000256" key="15">
    <source>
        <dbReference type="NCBIfam" id="TIGR00560"/>
    </source>
</evidence>
<dbReference type="PATRIC" id="fig|29290.4.peg.7221"/>
<dbReference type="AlphaFoldDB" id="A0A0F3GK98"/>
<dbReference type="Proteomes" id="UP000033423">
    <property type="component" value="Unassembled WGS sequence"/>
</dbReference>
<dbReference type="EC" id="2.7.8.5" evidence="4 15"/>
<dbReference type="Pfam" id="PF01066">
    <property type="entry name" value="CDP-OH_P_transf"/>
    <property type="match status" value="1"/>
</dbReference>
<dbReference type="EMBL" id="LACI01002353">
    <property type="protein sequence ID" value="KJU82340.1"/>
    <property type="molecule type" value="Genomic_DNA"/>
</dbReference>
<evidence type="ECO:0000256" key="10">
    <source>
        <dbReference type="ARBA" id="ARBA00023098"/>
    </source>
</evidence>
<evidence type="ECO:0000256" key="1">
    <source>
        <dbReference type="ARBA" id="ARBA00004141"/>
    </source>
</evidence>
<dbReference type="PIRSF" id="PIRSF000847">
    <property type="entry name" value="Phos_ph_gly_syn"/>
    <property type="match status" value="1"/>
</dbReference>
<evidence type="ECO:0000256" key="17">
    <source>
        <dbReference type="SAM" id="Phobius"/>
    </source>
</evidence>
<evidence type="ECO:0000256" key="14">
    <source>
        <dbReference type="ARBA" id="ARBA00048586"/>
    </source>
</evidence>
<keyword evidence="11 17" id="KW-0472">Membrane</keyword>
<feature type="transmembrane region" description="Helical" evidence="17">
    <location>
        <begin position="154"/>
        <end position="174"/>
    </location>
</feature>
<dbReference type="InterPro" id="IPR000462">
    <property type="entry name" value="CDP-OH_P_trans"/>
</dbReference>
<evidence type="ECO:0000256" key="7">
    <source>
        <dbReference type="ARBA" id="ARBA00022679"/>
    </source>
</evidence>